<evidence type="ECO:0000313" key="8">
    <source>
        <dbReference type="Proteomes" id="UP001241092"/>
    </source>
</evidence>
<proteinExistence type="inferred from homology"/>
<evidence type="ECO:0000256" key="4">
    <source>
        <dbReference type="ARBA" id="ARBA00023186"/>
    </source>
</evidence>
<reference evidence="5 7" key="1">
    <citation type="journal article" date="2019" name="Emerg. Microbes Infect.">
        <title>Comprehensive subspecies identification of 175 nontuberculous mycobacteria species based on 7547 genomic profiles.</title>
        <authorList>
            <person name="Matsumoto Y."/>
            <person name="Kinjo T."/>
            <person name="Motooka D."/>
            <person name="Nabeya D."/>
            <person name="Jung N."/>
            <person name="Uechi K."/>
            <person name="Horii T."/>
            <person name="Iida T."/>
            <person name="Fujita J."/>
            <person name="Nakamura S."/>
        </authorList>
    </citation>
    <scope>NUCLEOTIDE SEQUENCE [LARGE SCALE GENOMIC DNA]</scope>
    <source>
        <strain evidence="5 7">JCM 12375</strain>
    </source>
</reference>
<evidence type="ECO:0000256" key="2">
    <source>
        <dbReference type="ARBA" id="ARBA00006411"/>
    </source>
</evidence>
<dbReference type="Proteomes" id="UP000465622">
    <property type="component" value="Chromosome"/>
</dbReference>
<accession>A0AAI8TV54</accession>
<reference evidence="6" key="3">
    <citation type="submission" date="2023-03" db="EMBL/GenBank/DDBJ databases">
        <title>Draft genome sequence of a Mycolicibacterium mageritense strain H4_3_1 isolated from a hybrid biological-inorganic system reactor.</title>
        <authorList>
            <person name="Feng X."/>
            <person name="Kazama D."/>
            <person name="Sato K."/>
            <person name="Kobayashi H."/>
        </authorList>
    </citation>
    <scope>NUCLEOTIDE SEQUENCE</scope>
    <source>
        <strain evidence="6">H4_3_1</strain>
    </source>
</reference>
<gene>
    <name evidence="6" type="primary">espG3</name>
    <name evidence="6" type="ORF">hbim_03053</name>
    <name evidence="5" type="ORF">MMAGJ_14850</name>
</gene>
<evidence type="ECO:0000313" key="7">
    <source>
        <dbReference type="Proteomes" id="UP000465622"/>
    </source>
</evidence>
<keyword evidence="3" id="KW-0963">Cytoplasm</keyword>
<dbReference type="EMBL" id="AP027452">
    <property type="protein sequence ID" value="BDY29117.1"/>
    <property type="molecule type" value="Genomic_DNA"/>
</dbReference>
<reference evidence="5" key="2">
    <citation type="submission" date="2020-02" db="EMBL/GenBank/DDBJ databases">
        <authorList>
            <person name="Matsumoto Y."/>
            <person name="Kinjo T."/>
            <person name="Motooka D."/>
            <person name="Nabeya D."/>
            <person name="Jung N."/>
            <person name="Uechi K."/>
            <person name="Horii T."/>
            <person name="Iida T."/>
            <person name="Fujita J."/>
            <person name="Nakamura S."/>
        </authorList>
    </citation>
    <scope>NUCLEOTIDE SEQUENCE</scope>
    <source>
        <strain evidence="5">JCM 12375</strain>
    </source>
</reference>
<evidence type="ECO:0000256" key="1">
    <source>
        <dbReference type="ARBA" id="ARBA00004496"/>
    </source>
</evidence>
<keyword evidence="4" id="KW-0143">Chaperone</keyword>
<protein>
    <submittedName>
        <fullName evidence="6">ESX-3 secretion-associated protein EspG3</fullName>
    </submittedName>
</protein>
<dbReference type="GO" id="GO:0005737">
    <property type="term" value="C:cytoplasm"/>
    <property type="evidence" value="ECO:0007669"/>
    <property type="project" value="UniProtKB-SubCell"/>
</dbReference>
<comment type="similarity">
    <text evidence="2">Belongs to the EspG family.</text>
</comment>
<keyword evidence="7" id="KW-1185">Reference proteome</keyword>
<organism evidence="6 8">
    <name type="scientific">Mycolicibacterium mageritense</name>
    <name type="common">Mycobacterium mageritense</name>
    <dbReference type="NCBI Taxonomy" id="53462"/>
    <lineage>
        <taxon>Bacteria</taxon>
        <taxon>Bacillati</taxon>
        <taxon>Actinomycetota</taxon>
        <taxon>Actinomycetes</taxon>
        <taxon>Mycobacteriales</taxon>
        <taxon>Mycobacteriaceae</taxon>
        <taxon>Mycolicibacterium</taxon>
    </lineage>
</organism>
<comment type="subcellular location">
    <subcellularLocation>
        <location evidence="1">Cytoplasm</location>
    </subcellularLocation>
</comment>
<dbReference type="AlphaFoldDB" id="A0AAI8TV54"/>
<evidence type="ECO:0000313" key="5">
    <source>
        <dbReference type="EMBL" id="BBX32203.1"/>
    </source>
</evidence>
<dbReference type="EMBL" id="AP022567">
    <property type="protein sequence ID" value="BBX32203.1"/>
    <property type="molecule type" value="Genomic_DNA"/>
</dbReference>
<name>A0AAI8TV54_MYCME</name>
<dbReference type="Proteomes" id="UP001241092">
    <property type="component" value="Chromosome"/>
</dbReference>
<evidence type="ECO:0000313" key="6">
    <source>
        <dbReference type="EMBL" id="BDY29117.1"/>
    </source>
</evidence>
<dbReference type="InterPro" id="IPR025734">
    <property type="entry name" value="EspG"/>
</dbReference>
<sequence>MGANAVELTAGQAWYLADVLGAGPFPWVLAITPPYSEPAQRSGFVAEQTAELTRMGVLNSAGEVNPTVAEWIRVICRATQWLDLRFVSSGGDLLRGIIARRGRTVVALRNAQLVTFTEMDISHPRALVPVLTAGLSQRKPVQFEEFALPAQAGARADEQIRNGTSPAEVMGFLGVPPSARPVVESVFEGGRTYVEIVAGEHRDGHRVSTDVGVSIVDAVRGRILVAPTKAFDGEWVSTFTPGTPDAIAIAVERLTAALPGGSWFPDQPLTRDFDEAAATYRERPRENECPTTL</sequence>
<evidence type="ECO:0000256" key="3">
    <source>
        <dbReference type="ARBA" id="ARBA00022490"/>
    </source>
</evidence>
<dbReference type="RefSeq" id="WP_036433308.1">
    <property type="nucleotide sequence ID" value="NZ_AP022567.1"/>
</dbReference>
<dbReference type="Pfam" id="PF14011">
    <property type="entry name" value="ESX-1_EspG"/>
    <property type="match status" value="1"/>
</dbReference>